<feature type="coiled-coil region" evidence="1">
    <location>
        <begin position="6"/>
        <end position="33"/>
    </location>
</feature>
<accession>A0AAV2PMF3</accession>
<protein>
    <submittedName>
        <fullName evidence="3">Uncharacterized protein</fullName>
    </submittedName>
</protein>
<sequence length="366" mass="41173">MNSPNSTNVNDQLERLRRILQECNSKVEVIDKKCINWPKYASSHQEPTLIANDEDQIDAMTLPRINDHHVSGHEEVTIIVQNEDLVPQLLDSDTALNQTYDLQPPDINTFLSQTYLVVPGYGEEVNSSDDERSISPYCDVSSEGDDDVFERSKKNKSSEEINVLEGIRSMNGSKYFQDTDNLKSKINEDNNTTENNGYDENGEISNLIKINESNNSKENISIVAKYKNDNIYDKIVKIHSLIENLSQEVITLRNDRNCVSSPNRCLDKISNPPNSSDIFHHQLRSTSVSTPVPKITANDHVEDDLTDYVDGHVEYKCLDNKAEKDHNSVLALALMYLPLLFLGFCLIVAVPLVSVSIRSPSGKGPF</sequence>
<keyword evidence="2" id="KW-1133">Transmembrane helix</keyword>
<evidence type="ECO:0000313" key="4">
    <source>
        <dbReference type="Proteomes" id="UP001497623"/>
    </source>
</evidence>
<name>A0AAV2PMF3_MEGNR</name>
<feature type="transmembrane region" description="Helical" evidence="2">
    <location>
        <begin position="329"/>
        <end position="353"/>
    </location>
</feature>
<dbReference type="EMBL" id="CAXKWB010000593">
    <property type="protein sequence ID" value="CAL4061307.1"/>
    <property type="molecule type" value="Genomic_DNA"/>
</dbReference>
<keyword evidence="2" id="KW-0472">Membrane</keyword>
<evidence type="ECO:0000313" key="3">
    <source>
        <dbReference type="EMBL" id="CAL4061307.1"/>
    </source>
</evidence>
<dbReference type="AlphaFoldDB" id="A0AAV2PMF3"/>
<organism evidence="3 4">
    <name type="scientific">Meganyctiphanes norvegica</name>
    <name type="common">Northern krill</name>
    <name type="synonym">Thysanopoda norvegica</name>
    <dbReference type="NCBI Taxonomy" id="48144"/>
    <lineage>
        <taxon>Eukaryota</taxon>
        <taxon>Metazoa</taxon>
        <taxon>Ecdysozoa</taxon>
        <taxon>Arthropoda</taxon>
        <taxon>Crustacea</taxon>
        <taxon>Multicrustacea</taxon>
        <taxon>Malacostraca</taxon>
        <taxon>Eumalacostraca</taxon>
        <taxon>Eucarida</taxon>
        <taxon>Euphausiacea</taxon>
        <taxon>Euphausiidae</taxon>
        <taxon>Meganyctiphanes</taxon>
    </lineage>
</organism>
<keyword evidence="4" id="KW-1185">Reference proteome</keyword>
<reference evidence="3 4" key="1">
    <citation type="submission" date="2024-05" db="EMBL/GenBank/DDBJ databases">
        <authorList>
            <person name="Wallberg A."/>
        </authorList>
    </citation>
    <scope>NUCLEOTIDE SEQUENCE [LARGE SCALE GENOMIC DNA]</scope>
</reference>
<proteinExistence type="predicted"/>
<evidence type="ECO:0000256" key="1">
    <source>
        <dbReference type="SAM" id="Coils"/>
    </source>
</evidence>
<gene>
    <name evidence="3" type="ORF">MNOR_LOCUS2057</name>
</gene>
<dbReference type="Proteomes" id="UP001497623">
    <property type="component" value="Unassembled WGS sequence"/>
</dbReference>
<keyword evidence="2" id="KW-0812">Transmembrane</keyword>
<keyword evidence="1" id="KW-0175">Coiled coil</keyword>
<comment type="caution">
    <text evidence="3">The sequence shown here is derived from an EMBL/GenBank/DDBJ whole genome shotgun (WGS) entry which is preliminary data.</text>
</comment>
<evidence type="ECO:0000256" key="2">
    <source>
        <dbReference type="SAM" id="Phobius"/>
    </source>
</evidence>